<gene>
    <name evidence="1" type="ORF">QQF64_019847</name>
</gene>
<sequence length="102" mass="11753">VKKGDSVTLQSALNEMKDNEQIQWWFEYKRHLIAEINVTADRFTVYDDVLDGRFRNRLKLDNQTGSLTITNTTFEHDGHYNIKYHSSVVSSSAPIGFALPFT</sequence>
<dbReference type="Gene3D" id="2.60.40.10">
    <property type="entry name" value="Immunoglobulins"/>
    <property type="match status" value="1"/>
</dbReference>
<evidence type="ECO:0000313" key="2">
    <source>
        <dbReference type="Proteomes" id="UP001558613"/>
    </source>
</evidence>
<dbReference type="PANTHER" id="PTHR21063">
    <property type="entry name" value="LFA-3"/>
    <property type="match status" value="1"/>
</dbReference>
<feature type="non-terminal residue" evidence="1">
    <location>
        <position position="1"/>
    </location>
</feature>
<evidence type="ECO:0000313" key="1">
    <source>
        <dbReference type="EMBL" id="KAL1252051.1"/>
    </source>
</evidence>
<feature type="non-terminal residue" evidence="1">
    <location>
        <position position="102"/>
    </location>
</feature>
<evidence type="ECO:0008006" key="3">
    <source>
        <dbReference type="Google" id="ProtNLM"/>
    </source>
</evidence>
<comment type="caution">
    <text evidence="1">The sequence shown here is derived from an EMBL/GenBank/DDBJ whole genome shotgun (WGS) entry which is preliminary data.</text>
</comment>
<protein>
    <recommendedName>
        <fullName evidence="3">Immunoglobulin V-set domain-containing protein</fullName>
    </recommendedName>
</protein>
<organism evidence="1 2">
    <name type="scientific">Cirrhinus molitorella</name>
    <name type="common">mud carp</name>
    <dbReference type="NCBI Taxonomy" id="172907"/>
    <lineage>
        <taxon>Eukaryota</taxon>
        <taxon>Metazoa</taxon>
        <taxon>Chordata</taxon>
        <taxon>Craniata</taxon>
        <taxon>Vertebrata</taxon>
        <taxon>Euteleostomi</taxon>
        <taxon>Actinopterygii</taxon>
        <taxon>Neopterygii</taxon>
        <taxon>Teleostei</taxon>
        <taxon>Ostariophysi</taxon>
        <taxon>Cypriniformes</taxon>
        <taxon>Cyprinidae</taxon>
        <taxon>Labeoninae</taxon>
        <taxon>Labeonini</taxon>
        <taxon>Cirrhinus</taxon>
    </lineage>
</organism>
<dbReference type="EMBL" id="JAYMGO010000022">
    <property type="protein sequence ID" value="KAL1252051.1"/>
    <property type="molecule type" value="Genomic_DNA"/>
</dbReference>
<dbReference type="InterPro" id="IPR013783">
    <property type="entry name" value="Ig-like_fold"/>
</dbReference>
<reference evidence="1 2" key="1">
    <citation type="submission" date="2023-09" db="EMBL/GenBank/DDBJ databases">
        <authorList>
            <person name="Wang M."/>
        </authorList>
    </citation>
    <scope>NUCLEOTIDE SEQUENCE [LARGE SCALE GENOMIC DNA]</scope>
    <source>
        <strain evidence="1">GT-2023</strain>
        <tissue evidence="1">Liver</tissue>
    </source>
</reference>
<dbReference type="InterPro" id="IPR036179">
    <property type="entry name" value="Ig-like_dom_sf"/>
</dbReference>
<accession>A0ABR3LGN6</accession>
<keyword evidence="2" id="KW-1185">Reference proteome</keyword>
<dbReference type="PANTHER" id="PTHR21063:SF4">
    <property type="entry name" value="CD48 ANTIGEN-RELATED"/>
    <property type="match status" value="1"/>
</dbReference>
<dbReference type="Proteomes" id="UP001558613">
    <property type="component" value="Unassembled WGS sequence"/>
</dbReference>
<proteinExistence type="predicted"/>
<dbReference type="SUPFAM" id="SSF48726">
    <property type="entry name" value="Immunoglobulin"/>
    <property type="match status" value="1"/>
</dbReference>
<name>A0ABR3LGN6_9TELE</name>